<proteinExistence type="inferred from homology"/>
<dbReference type="InterPro" id="IPR002347">
    <property type="entry name" value="SDR_fam"/>
</dbReference>
<keyword evidence="4" id="KW-1185">Reference proteome</keyword>
<keyword evidence="2" id="KW-0521">NADP</keyword>
<name>B0DPU8_LACBS</name>
<dbReference type="Pfam" id="PF00106">
    <property type="entry name" value="adh_short"/>
    <property type="match status" value="1"/>
</dbReference>
<dbReference type="GO" id="GO:0048038">
    <property type="term" value="F:quinone binding"/>
    <property type="evidence" value="ECO:0007669"/>
    <property type="project" value="TreeGrafter"/>
</dbReference>
<dbReference type="GO" id="GO:0016616">
    <property type="term" value="F:oxidoreductase activity, acting on the CH-OH group of donors, NAD or NADP as acceptor"/>
    <property type="evidence" value="ECO:0007669"/>
    <property type="project" value="TreeGrafter"/>
</dbReference>
<sequence length="273" mass="29966">MASIVEPALRDKLALITGCTGGIGWASALSLARLGCSIAVHYNSAAEKATELISQLQALPGIKAAAFKADLSDYDNVRRLHREVVATLGHPDILFNNSGSTGRMIGPLGDIESITVDEFEEIWRLNTGSSFLALMVVVDATMPPQHGRQYEFYQNFNNEIFNDVLPPISVAAGTGGVVGPHYASSKSALHGLLHWIAMRYAKDGISRIPIARFGVPDEVASIVVLLVTNSYMTNKVYWEEIYKFKSDYIGVTKKRISSQILDRKTLNPREMRP</sequence>
<dbReference type="PANTHER" id="PTHR42760">
    <property type="entry name" value="SHORT-CHAIN DEHYDROGENASES/REDUCTASES FAMILY MEMBER"/>
    <property type="match status" value="1"/>
</dbReference>
<dbReference type="SUPFAM" id="SSF51735">
    <property type="entry name" value="NAD(P)-binding Rossmann-fold domains"/>
    <property type="match status" value="1"/>
</dbReference>
<dbReference type="EMBL" id="DS547124">
    <property type="protein sequence ID" value="EDR03519.1"/>
    <property type="molecule type" value="Genomic_DNA"/>
</dbReference>
<dbReference type="Gene3D" id="3.40.50.720">
    <property type="entry name" value="NAD(P)-binding Rossmann-like Domain"/>
    <property type="match status" value="1"/>
</dbReference>
<dbReference type="PRINTS" id="PR00081">
    <property type="entry name" value="GDHRDH"/>
</dbReference>
<dbReference type="HOGENOM" id="CLU_010194_1_3_1"/>
<dbReference type="InterPro" id="IPR036291">
    <property type="entry name" value="NAD(P)-bd_dom_sf"/>
</dbReference>
<evidence type="ECO:0000313" key="4">
    <source>
        <dbReference type="Proteomes" id="UP000001194"/>
    </source>
</evidence>
<accession>B0DPU8</accession>
<dbReference type="CDD" id="cd05233">
    <property type="entry name" value="SDR_c"/>
    <property type="match status" value="1"/>
</dbReference>
<evidence type="ECO:0000313" key="3">
    <source>
        <dbReference type="EMBL" id="EDR03519.1"/>
    </source>
</evidence>
<dbReference type="RefSeq" id="XP_001885975.1">
    <property type="nucleotide sequence ID" value="XM_001885940.1"/>
</dbReference>
<dbReference type="GO" id="GO:0006633">
    <property type="term" value="P:fatty acid biosynthetic process"/>
    <property type="evidence" value="ECO:0007669"/>
    <property type="project" value="TreeGrafter"/>
</dbReference>
<gene>
    <name evidence="3" type="ORF">LACBIDRAFT_331563</name>
</gene>
<dbReference type="Proteomes" id="UP000001194">
    <property type="component" value="Unassembled WGS sequence"/>
</dbReference>
<dbReference type="AlphaFoldDB" id="B0DPU8"/>
<reference evidence="3 4" key="1">
    <citation type="journal article" date="2008" name="Nature">
        <title>The genome of Laccaria bicolor provides insights into mycorrhizal symbiosis.</title>
        <authorList>
            <person name="Martin F."/>
            <person name="Aerts A."/>
            <person name="Ahren D."/>
            <person name="Brun A."/>
            <person name="Danchin E.G.J."/>
            <person name="Duchaussoy F."/>
            <person name="Gibon J."/>
            <person name="Kohler A."/>
            <person name="Lindquist E."/>
            <person name="Pereda V."/>
            <person name="Salamov A."/>
            <person name="Shapiro H.J."/>
            <person name="Wuyts J."/>
            <person name="Blaudez D."/>
            <person name="Buee M."/>
            <person name="Brokstein P."/>
            <person name="Canbaeck B."/>
            <person name="Cohen D."/>
            <person name="Courty P.E."/>
            <person name="Coutinho P.M."/>
            <person name="Delaruelle C."/>
            <person name="Detter J.C."/>
            <person name="Deveau A."/>
            <person name="DiFazio S."/>
            <person name="Duplessis S."/>
            <person name="Fraissinet-Tachet L."/>
            <person name="Lucic E."/>
            <person name="Frey-Klett P."/>
            <person name="Fourrey C."/>
            <person name="Feussner I."/>
            <person name="Gay G."/>
            <person name="Grimwood J."/>
            <person name="Hoegger P.J."/>
            <person name="Jain P."/>
            <person name="Kilaru S."/>
            <person name="Labbe J."/>
            <person name="Lin Y.C."/>
            <person name="Legue V."/>
            <person name="Le Tacon F."/>
            <person name="Marmeisse R."/>
            <person name="Melayah D."/>
            <person name="Montanini B."/>
            <person name="Muratet M."/>
            <person name="Nehls U."/>
            <person name="Niculita-Hirzel H."/>
            <person name="Oudot-Le Secq M.P."/>
            <person name="Peter M."/>
            <person name="Quesneville H."/>
            <person name="Rajashekar B."/>
            <person name="Reich M."/>
            <person name="Rouhier N."/>
            <person name="Schmutz J."/>
            <person name="Yin T."/>
            <person name="Chalot M."/>
            <person name="Henrissat B."/>
            <person name="Kuees U."/>
            <person name="Lucas S."/>
            <person name="Van de Peer Y."/>
            <person name="Podila G.K."/>
            <person name="Polle A."/>
            <person name="Pukkila P.J."/>
            <person name="Richardson P.M."/>
            <person name="Rouze P."/>
            <person name="Sanders I.R."/>
            <person name="Stajich J.E."/>
            <person name="Tunlid A."/>
            <person name="Tuskan G."/>
            <person name="Grigoriev I.V."/>
        </authorList>
    </citation>
    <scope>NUCLEOTIDE SEQUENCE [LARGE SCALE GENOMIC DNA]</scope>
    <source>
        <strain evidence="4">S238N-H82 / ATCC MYA-4686</strain>
    </source>
</reference>
<dbReference type="KEGG" id="lbc:LACBIDRAFT_331563"/>
<evidence type="ECO:0000256" key="2">
    <source>
        <dbReference type="ARBA" id="ARBA00022857"/>
    </source>
</evidence>
<evidence type="ECO:0000256" key="1">
    <source>
        <dbReference type="ARBA" id="ARBA00006484"/>
    </source>
</evidence>
<protein>
    <submittedName>
        <fullName evidence="3">Predicted protein</fullName>
    </submittedName>
</protein>
<dbReference type="PROSITE" id="PS00061">
    <property type="entry name" value="ADH_SHORT"/>
    <property type="match status" value="1"/>
</dbReference>
<dbReference type="STRING" id="486041.B0DPU8"/>
<dbReference type="InParanoid" id="B0DPU8"/>
<comment type="similarity">
    <text evidence="1">Belongs to the short-chain dehydrogenases/reductases (SDR) family.</text>
</comment>
<organism evidence="4">
    <name type="scientific">Laccaria bicolor (strain S238N-H82 / ATCC MYA-4686)</name>
    <name type="common">Bicoloured deceiver</name>
    <name type="synonym">Laccaria laccata var. bicolor</name>
    <dbReference type="NCBI Taxonomy" id="486041"/>
    <lineage>
        <taxon>Eukaryota</taxon>
        <taxon>Fungi</taxon>
        <taxon>Dikarya</taxon>
        <taxon>Basidiomycota</taxon>
        <taxon>Agaricomycotina</taxon>
        <taxon>Agaricomycetes</taxon>
        <taxon>Agaricomycetidae</taxon>
        <taxon>Agaricales</taxon>
        <taxon>Agaricineae</taxon>
        <taxon>Hydnangiaceae</taxon>
        <taxon>Laccaria</taxon>
    </lineage>
</organism>
<dbReference type="PANTHER" id="PTHR42760:SF127">
    <property type="entry name" value="3-KETOACYL-ACYL CARRIER PROTEIN REDUCTASE-RELATED"/>
    <property type="match status" value="1"/>
</dbReference>
<dbReference type="GeneID" id="6081605"/>
<dbReference type="OrthoDB" id="1888931at2759"/>
<dbReference type="InterPro" id="IPR020904">
    <property type="entry name" value="Sc_DH/Rdtase_CS"/>
</dbReference>